<name>A0A7J8YJ25_GOSAI</name>
<keyword evidence="3" id="KW-1185">Reference proteome</keyword>
<dbReference type="GO" id="GO:0010073">
    <property type="term" value="P:meristem maintenance"/>
    <property type="evidence" value="ECO:0007669"/>
    <property type="project" value="InterPro"/>
</dbReference>
<evidence type="ECO:0000313" key="2">
    <source>
        <dbReference type="EMBL" id="MBA0699290.1"/>
    </source>
</evidence>
<dbReference type="AlphaFoldDB" id="A0A7J8YJ25"/>
<reference evidence="2 3" key="1">
    <citation type="journal article" date="2019" name="Genome Biol. Evol.">
        <title>Insights into the evolution of the New World diploid cottons (Gossypium, subgenus Houzingenia) based on genome sequencing.</title>
        <authorList>
            <person name="Grover C.E."/>
            <person name="Arick M.A. 2nd"/>
            <person name="Thrash A."/>
            <person name="Conover J.L."/>
            <person name="Sanders W.S."/>
            <person name="Peterson D.G."/>
            <person name="Frelichowski J.E."/>
            <person name="Scheffler J.A."/>
            <person name="Scheffler B.E."/>
            <person name="Wendel J.F."/>
        </authorList>
    </citation>
    <scope>NUCLEOTIDE SEQUENCE [LARGE SCALE GENOMIC DNA]</scope>
    <source>
        <strain evidence="2">185</strain>
        <tissue evidence="2">Leaf</tissue>
    </source>
</reference>
<feature type="domain" description="Aminotransferase-like plant mobile" evidence="1">
    <location>
        <begin position="54"/>
        <end position="196"/>
    </location>
</feature>
<dbReference type="EMBL" id="JABFAA010000013">
    <property type="protein sequence ID" value="MBA0699290.1"/>
    <property type="molecule type" value="Genomic_DNA"/>
</dbReference>
<dbReference type="InterPro" id="IPR019557">
    <property type="entry name" value="AminoTfrase-like_pln_mobile"/>
</dbReference>
<dbReference type="Proteomes" id="UP000593577">
    <property type="component" value="Unassembled WGS sequence"/>
</dbReference>
<proteinExistence type="predicted"/>
<evidence type="ECO:0000313" key="3">
    <source>
        <dbReference type="Proteomes" id="UP000593577"/>
    </source>
</evidence>
<dbReference type="InterPro" id="IPR044824">
    <property type="entry name" value="MAIN-like"/>
</dbReference>
<sequence>MDGSVVTGPGIVLGKKDLCETFLGKVSNKFQGGRIDMNWLETNFKELPLNAPNIVLLHLVDFKECERLSWGSVVLAMLYWELCWATESNKMPIGGCLLLLQSPAWWRLPFLRLRVKDSYMFPLVTRWNHGPIYVGLPEHVKDIRLLLDQRLKAEFEWMSYADLDIIECIPLEFLAIRGMWDAKVPFIVYATVEMHESD</sequence>
<dbReference type="PANTHER" id="PTHR46033">
    <property type="entry name" value="PROTEIN MAIN-LIKE 2"/>
    <property type="match status" value="1"/>
</dbReference>
<gene>
    <name evidence="2" type="ORF">Goari_000939</name>
</gene>
<organism evidence="2 3">
    <name type="scientific">Gossypium aridum</name>
    <name type="common">American cotton</name>
    <name type="synonym">Erioxylum aridum</name>
    <dbReference type="NCBI Taxonomy" id="34290"/>
    <lineage>
        <taxon>Eukaryota</taxon>
        <taxon>Viridiplantae</taxon>
        <taxon>Streptophyta</taxon>
        <taxon>Embryophyta</taxon>
        <taxon>Tracheophyta</taxon>
        <taxon>Spermatophyta</taxon>
        <taxon>Magnoliopsida</taxon>
        <taxon>eudicotyledons</taxon>
        <taxon>Gunneridae</taxon>
        <taxon>Pentapetalae</taxon>
        <taxon>rosids</taxon>
        <taxon>malvids</taxon>
        <taxon>Malvales</taxon>
        <taxon>Malvaceae</taxon>
        <taxon>Malvoideae</taxon>
        <taxon>Gossypium</taxon>
    </lineage>
</organism>
<accession>A0A7J8YJ25</accession>
<evidence type="ECO:0000259" key="1">
    <source>
        <dbReference type="Pfam" id="PF10536"/>
    </source>
</evidence>
<comment type="caution">
    <text evidence="2">The sequence shown here is derived from an EMBL/GenBank/DDBJ whole genome shotgun (WGS) entry which is preliminary data.</text>
</comment>
<protein>
    <recommendedName>
        <fullName evidence="1">Aminotransferase-like plant mobile domain-containing protein</fullName>
    </recommendedName>
</protein>
<dbReference type="Pfam" id="PF10536">
    <property type="entry name" value="PMD"/>
    <property type="match status" value="1"/>
</dbReference>
<dbReference type="PANTHER" id="PTHR46033:SF8">
    <property type="entry name" value="PROTEIN MAINTENANCE OF MERISTEMS-LIKE"/>
    <property type="match status" value="1"/>
</dbReference>